<dbReference type="GO" id="GO:0016787">
    <property type="term" value="F:hydrolase activity"/>
    <property type="evidence" value="ECO:0007669"/>
    <property type="project" value="UniProtKB-KW"/>
</dbReference>
<dbReference type="SMART" id="SM00228">
    <property type="entry name" value="PDZ"/>
    <property type="match status" value="1"/>
</dbReference>
<dbReference type="InterPro" id="IPR009003">
    <property type="entry name" value="Peptidase_S1_PA"/>
</dbReference>
<proteinExistence type="predicted"/>
<dbReference type="Proteomes" id="UP001595616">
    <property type="component" value="Unassembled WGS sequence"/>
</dbReference>
<keyword evidence="8" id="KW-1185">Reference proteome</keyword>
<dbReference type="SUPFAM" id="SSF50156">
    <property type="entry name" value="PDZ domain-like"/>
    <property type="match status" value="1"/>
</dbReference>
<reference evidence="8" key="1">
    <citation type="journal article" date="2019" name="Int. J. Syst. Evol. Microbiol.">
        <title>The Global Catalogue of Microorganisms (GCM) 10K type strain sequencing project: providing services to taxonomists for standard genome sequencing and annotation.</title>
        <authorList>
            <consortium name="The Broad Institute Genomics Platform"/>
            <consortium name="The Broad Institute Genome Sequencing Center for Infectious Disease"/>
            <person name="Wu L."/>
            <person name="Ma J."/>
        </authorList>
    </citation>
    <scope>NUCLEOTIDE SEQUENCE [LARGE SCALE GENOMIC DNA]</scope>
    <source>
        <strain evidence="8">CECT 7956</strain>
    </source>
</reference>
<evidence type="ECO:0000313" key="7">
    <source>
        <dbReference type="EMBL" id="MFC3811748.1"/>
    </source>
</evidence>
<feature type="domain" description="PDZ" evidence="6">
    <location>
        <begin position="300"/>
        <end position="354"/>
    </location>
</feature>
<evidence type="ECO:0000259" key="6">
    <source>
        <dbReference type="PROSITE" id="PS50106"/>
    </source>
</evidence>
<dbReference type="CDD" id="cd06779">
    <property type="entry name" value="cpPDZ_Deg_HtrA-like"/>
    <property type="match status" value="1"/>
</dbReference>
<dbReference type="RefSeq" id="WP_379838591.1">
    <property type="nucleotide sequence ID" value="NZ_JBHRYQ010000001.1"/>
</dbReference>
<dbReference type="PRINTS" id="PR00834">
    <property type="entry name" value="PROTEASES2C"/>
</dbReference>
<dbReference type="PANTHER" id="PTHR43343">
    <property type="entry name" value="PEPTIDASE S12"/>
    <property type="match status" value="1"/>
</dbReference>
<sequence length="504" mass="53331">MISNSWKTALIAVATSVATIAGYKAISGYQNDVIINEAGSNKAGTSLVNYNDMPVGQPGDFTYAAGVSAPAVVHIKAKSIRTVRQMPSIFDQFFGMDDEFGGSRNQKQESSGSGVIISEDGYIVTNNHVVEGATELEVVTYDKKTYEAKVIGVDPSTDIAVIKVEAAKLPSIVFANSDDVKVGEWVLAVGNPFNLESTVTAGIISAMSRSINILKNKDQSNTNAPIESFIQTDAAVNPGNSGGALVNLNGQLIGINTAIASPNGAYAGYSFAVPSTIVKKVSTDLIKFGNVQRGFLGINPVELSRDAKKELKLDTDLESGIYVYGVPEDGAAAAAGIKKGDVITKVDGIAITSMPKFLELIGRKRPGDKADITLNRNGSVKDISVVLRNSEGGKGVLKVAPKNNSAYGKLGLKIEELSAKEKEKIGLRNGVRITGIDPTGTFAQENDGIEEGFIITRVGNAKVNSVKEVQEVIETAKKQGEEGVLMCGVYEGYSKNYCFGVTIQ</sequence>
<dbReference type="PANTHER" id="PTHR43343:SF3">
    <property type="entry name" value="PROTEASE DO-LIKE 8, CHLOROPLASTIC"/>
    <property type="match status" value="1"/>
</dbReference>
<organism evidence="7 8">
    <name type="scientific">Lacihabitans lacunae</name>
    <dbReference type="NCBI Taxonomy" id="1028214"/>
    <lineage>
        <taxon>Bacteria</taxon>
        <taxon>Pseudomonadati</taxon>
        <taxon>Bacteroidota</taxon>
        <taxon>Cytophagia</taxon>
        <taxon>Cytophagales</taxon>
        <taxon>Leadbetterellaceae</taxon>
        <taxon>Lacihabitans</taxon>
    </lineage>
</organism>
<dbReference type="Pfam" id="PF13180">
    <property type="entry name" value="PDZ_2"/>
    <property type="match status" value="1"/>
</dbReference>
<keyword evidence="3" id="KW-0677">Repeat</keyword>
<dbReference type="Pfam" id="PF13365">
    <property type="entry name" value="Trypsin_2"/>
    <property type="match status" value="1"/>
</dbReference>
<dbReference type="Gene3D" id="2.40.10.120">
    <property type="match status" value="1"/>
</dbReference>
<dbReference type="InterPro" id="IPR001940">
    <property type="entry name" value="Peptidase_S1C"/>
</dbReference>
<keyword evidence="5" id="KW-0720">Serine protease</keyword>
<name>A0ABV7Z007_9BACT</name>
<dbReference type="InterPro" id="IPR011782">
    <property type="entry name" value="Pept_S1C_Do"/>
</dbReference>
<keyword evidence="1" id="KW-0645">Protease</keyword>
<dbReference type="Gene3D" id="2.30.42.10">
    <property type="match status" value="2"/>
</dbReference>
<dbReference type="InterPro" id="IPR036034">
    <property type="entry name" value="PDZ_sf"/>
</dbReference>
<evidence type="ECO:0000256" key="5">
    <source>
        <dbReference type="ARBA" id="ARBA00022825"/>
    </source>
</evidence>
<evidence type="ECO:0000256" key="4">
    <source>
        <dbReference type="ARBA" id="ARBA00022801"/>
    </source>
</evidence>
<gene>
    <name evidence="7" type="ORF">ACFOOI_13880</name>
</gene>
<evidence type="ECO:0000256" key="1">
    <source>
        <dbReference type="ARBA" id="ARBA00022670"/>
    </source>
</evidence>
<dbReference type="InterPro" id="IPR051201">
    <property type="entry name" value="Chloro_Bact_Ser_Proteases"/>
</dbReference>
<dbReference type="SUPFAM" id="SSF50494">
    <property type="entry name" value="Trypsin-like serine proteases"/>
    <property type="match status" value="1"/>
</dbReference>
<keyword evidence="2" id="KW-0732">Signal</keyword>
<evidence type="ECO:0000256" key="3">
    <source>
        <dbReference type="ARBA" id="ARBA00022737"/>
    </source>
</evidence>
<dbReference type="EMBL" id="JBHRYQ010000001">
    <property type="protein sequence ID" value="MFC3811748.1"/>
    <property type="molecule type" value="Genomic_DNA"/>
</dbReference>
<evidence type="ECO:0000256" key="2">
    <source>
        <dbReference type="ARBA" id="ARBA00022729"/>
    </source>
</evidence>
<keyword evidence="4 7" id="KW-0378">Hydrolase</keyword>
<dbReference type="PROSITE" id="PS50106">
    <property type="entry name" value="PDZ"/>
    <property type="match status" value="1"/>
</dbReference>
<protein>
    <submittedName>
        <fullName evidence="7">Do family serine endopeptidase</fullName>
        <ecNumber evidence="7">3.4.21.107</ecNumber>
    </submittedName>
</protein>
<evidence type="ECO:0000313" key="8">
    <source>
        <dbReference type="Proteomes" id="UP001595616"/>
    </source>
</evidence>
<dbReference type="InterPro" id="IPR001478">
    <property type="entry name" value="PDZ"/>
</dbReference>
<dbReference type="NCBIfam" id="TIGR02037">
    <property type="entry name" value="degP_htrA_DO"/>
    <property type="match status" value="1"/>
</dbReference>
<accession>A0ABV7Z007</accession>
<comment type="caution">
    <text evidence="7">The sequence shown here is derived from an EMBL/GenBank/DDBJ whole genome shotgun (WGS) entry which is preliminary data.</text>
</comment>
<dbReference type="EC" id="3.4.21.107" evidence="7"/>